<feature type="transmembrane region" description="Helical" evidence="1">
    <location>
        <begin position="128"/>
        <end position="149"/>
    </location>
</feature>
<feature type="transmembrane region" description="Helical" evidence="1">
    <location>
        <begin position="104"/>
        <end position="122"/>
    </location>
</feature>
<accession>A0A7S2TG95</accession>
<dbReference type="GO" id="GO:0005216">
    <property type="term" value="F:monoatomic ion channel activity"/>
    <property type="evidence" value="ECO:0007669"/>
    <property type="project" value="InterPro"/>
</dbReference>
<dbReference type="SUPFAM" id="SSF90112">
    <property type="entry name" value="Neurotransmitter-gated ion-channel transmembrane pore"/>
    <property type="match status" value="1"/>
</dbReference>
<dbReference type="GO" id="GO:0004888">
    <property type="term" value="F:transmembrane signaling receptor activity"/>
    <property type="evidence" value="ECO:0007669"/>
    <property type="project" value="InterPro"/>
</dbReference>
<sequence>MFESTWNEPFALRRFPFDLQMLNLEFQCIVEGNIQVVLLGGPLFSAEFVPPQGEFQLIQFSESRARADGRILPYIASEELTNGGTKYTLTLFVQRSWFFYFHRVMLVLSLVCVTSVTAFLFVEVHEQMNFLVTVLLTIVAYLYFIDDYLPAVSYITMLDAYLYANTFFVMIVIVQCLALYLYYVDEEEDIVVPRLVRIVFFAVNFGIYVSLKAVALIYLFHCMQKDEPGILKLKQVIEKGPGRHRRSAIGSDLASSKLRRLMSTRKISLTVTELNRIIEGAAPNESDDDAEVEMITEEIREEGVSAGGVDESSSCGLDIKAATAGLLASSGGRRNDDTKR</sequence>
<proteinExistence type="predicted"/>
<dbReference type="InterPro" id="IPR006201">
    <property type="entry name" value="Neur_channel"/>
</dbReference>
<feature type="transmembrane region" description="Helical" evidence="1">
    <location>
        <begin position="161"/>
        <end position="183"/>
    </location>
</feature>
<gene>
    <name evidence="2" type="ORF">LSP00402_LOCUS1604</name>
</gene>
<dbReference type="InterPro" id="IPR036719">
    <property type="entry name" value="Neuro-gated_channel_TM_sf"/>
</dbReference>
<evidence type="ECO:0000256" key="1">
    <source>
        <dbReference type="SAM" id="Phobius"/>
    </source>
</evidence>
<dbReference type="EMBL" id="HBHP01002457">
    <property type="protein sequence ID" value="CAD9747069.1"/>
    <property type="molecule type" value="Transcribed_RNA"/>
</dbReference>
<dbReference type="GO" id="GO:0016020">
    <property type="term" value="C:membrane"/>
    <property type="evidence" value="ECO:0007669"/>
    <property type="project" value="InterPro"/>
</dbReference>
<name>A0A7S2TG95_9EUKA</name>
<keyword evidence="1" id="KW-0812">Transmembrane</keyword>
<dbReference type="Gene3D" id="1.20.58.390">
    <property type="entry name" value="Neurotransmitter-gated ion-channel transmembrane domain"/>
    <property type="match status" value="1"/>
</dbReference>
<keyword evidence="1" id="KW-1133">Transmembrane helix</keyword>
<dbReference type="InterPro" id="IPR038050">
    <property type="entry name" value="Neuro_actylchol_rec"/>
</dbReference>
<dbReference type="PANTHER" id="PTHR18945">
    <property type="entry name" value="NEUROTRANSMITTER GATED ION CHANNEL"/>
    <property type="match status" value="1"/>
</dbReference>
<dbReference type="AlphaFoldDB" id="A0A7S2TG95"/>
<protein>
    <submittedName>
        <fullName evidence="2">Uncharacterized protein</fullName>
    </submittedName>
</protein>
<keyword evidence="1" id="KW-0472">Membrane</keyword>
<reference evidence="2" key="1">
    <citation type="submission" date="2021-01" db="EMBL/GenBank/DDBJ databases">
        <authorList>
            <person name="Corre E."/>
            <person name="Pelletier E."/>
            <person name="Niang G."/>
            <person name="Scheremetjew M."/>
            <person name="Finn R."/>
            <person name="Kale V."/>
            <person name="Holt S."/>
            <person name="Cochrane G."/>
            <person name="Meng A."/>
            <person name="Brown T."/>
            <person name="Cohen L."/>
        </authorList>
    </citation>
    <scope>NUCLEOTIDE SEQUENCE</scope>
    <source>
        <strain evidence="2">CCMP622</strain>
    </source>
</reference>
<feature type="transmembrane region" description="Helical" evidence="1">
    <location>
        <begin position="195"/>
        <end position="220"/>
    </location>
</feature>
<evidence type="ECO:0000313" key="2">
    <source>
        <dbReference type="EMBL" id="CAD9747069.1"/>
    </source>
</evidence>
<organism evidence="2">
    <name type="scientific">Lotharella oceanica</name>
    <dbReference type="NCBI Taxonomy" id="641309"/>
    <lineage>
        <taxon>Eukaryota</taxon>
        <taxon>Sar</taxon>
        <taxon>Rhizaria</taxon>
        <taxon>Cercozoa</taxon>
        <taxon>Chlorarachniophyceae</taxon>
        <taxon>Lotharella</taxon>
    </lineage>
</organism>